<reference evidence="3 4" key="1">
    <citation type="journal article" date="2011" name="J. Bacteriol.">
        <title>Genome sequence of the mercury-methylating strain Desulfovibrio desulfuricans ND132.</title>
        <authorList>
            <person name="Brown S.D."/>
            <person name="Gilmour C.C."/>
            <person name="Kucken A.M."/>
            <person name="Wall J.D."/>
            <person name="Elias D.A."/>
            <person name="Brandt C.C."/>
            <person name="Podar M."/>
            <person name="Chertkov O."/>
            <person name="Held B."/>
            <person name="Bruce D.C."/>
            <person name="Detter J.C."/>
            <person name="Tapia R."/>
            <person name="Han C.S."/>
            <person name="Goodwin L.A."/>
            <person name="Cheng J.F."/>
            <person name="Pitluck S."/>
            <person name="Woyke T."/>
            <person name="Mikhailova N."/>
            <person name="Ivanova N.N."/>
            <person name="Han J."/>
            <person name="Lucas S."/>
            <person name="Lapidus A.L."/>
            <person name="Land M.L."/>
            <person name="Hauser L.J."/>
            <person name="Palumbo A.V."/>
        </authorList>
    </citation>
    <scope>NUCLEOTIDE SEQUENCE [LARGE SCALE GENOMIC DNA]</scope>
    <source>
        <strain evidence="3 4">ND132</strain>
    </source>
</reference>
<dbReference type="KEGG" id="ddn:DND132_2663"/>
<dbReference type="RefSeq" id="WP_014323292.1">
    <property type="nucleotide sequence ID" value="NC_016803.1"/>
</dbReference>
<dbReference type="AlphaFoldDB" id="F0JIW7"/>
<feature type="chain" id="PRO_5003253676" description="LysM domain-containing protein" evidence="1">
    <location>
        <begin position="19"/>
        <end position="159"/>
    </location>
</feature>
<name>F0JIW7_9BACT</name>
<evidence type="ECO:0000313" key="3">
    <source>
        <dbReference type="EMBL" id="EGB15866.1"/>
    </source>
</evidence>
<keyword evidence="1" id="KW-0732">Signal</keyword>
<feature type="domain" description="LysM" evidence="2">
    <location>
        <begin position="64"/>
        <end position="115"/>
    </location>
</feature>
<evidence type="ECO:0000259" key="2">
    <source>
        <dbReference type="PROSITE" id="PS51782"/>
    </source>
</evidence>
<gene>
    <name evidence="3" type="ORF">DND132_2663</name>
</gene>
<organism evidence="3 4">
    <name type="scientific">Pseudodesulfovibrio mercurii</name>
    <dbReference type="NCBI Taxonomy" id="641491"/>
    <lineage>
        <taxon>Bacteria</taxon>
        <taxon>Pseudomonadati</taxon>
        <taxon>Thermodesulfobacteriota</taxon>
        <taxon>Desulfovibrionia</taxon>
        <taxon>Desulfovibrionales</taxon>
        <taxon>Desulfovibrionaceae</taxon>
    </lineage>
</organism>
<dbReference type="InterPro" id="IPR036779">
    <property type="entry name" value="LysM_dom_sf"/>
</dbReference>
<evidence type="ECO:0000256" key="1">
    <source>
        <dbReference type="SAM" id="SignalP"/>
    </source>
</evidence>
<dbReference type="PROSITE" id="PS51782">
    <property type="entry name" value="LYSM"/>
    <property type="match status" value="1"/>
</dbReference>
<dbReference type="eggNOG" id="COG1652">
    <property type="taxonomic scope" value="Bacteria"/>
</dbReference>
<dbReference type="EMBL" id="CP003220">
    <property type="protein sequence ID" value="EGB15866.1"/>
    <property type="molecule type" value="Genomic_DNA"/>
</dbReference>
<dbReference type="InterPro" id="IPR018392">
    <property type="entry name" value="LysM"/>
</dbReference>
<dbReference type="HOGENOM" id="CLU_1657992_0_0_7"/>
<dbReference type="STRING" id="641491.DND132_2663"/>
<dbReference type="Gene3D" id="3.10.350.10">
    <property type="entry name" value="LysM domain"/>
    <property type="match status" value="1"/>
</dbReference>
<sequence precursor="true">MKKLILLVIALCVVFAWGCSKKVQTEPEVVVVEEKEVVVEEQPAPAPVVDPMAVYKAEYDALPVTHTVTKGECLWWISEYKHVYNDPFMWPLIYKANRDKIKNPDLIYPGQQFDVPRYGFDLEEVKASRKQAGAPWKALEPGQDAVIPAEMRAALGYSF</sequence>
<keyword evidence="4" id="KW-1185">Reference proteome</keyword>
<evidence type="ECO:0000313" key="4">
    <source>
        <dbReference type="Proteomes" id="UP000007845"/>
    </source>
</evidence>
<proteinExistence type="predicted"/>
<dbReference type="InterPro" id="IPR052196">
    <property type="entry name" value="Bact_Kbp"/>
</dbReference>
<dbReference type="OrthoDB" id="370541at2"/>
<dbReference type="PANTHER" id="PTHR34700">
    <property type="entry name" value="POTASSIUM BINDING PROTEIN KBP"/>
    <property type="match status" value="1"/>
</dbReference>
<protein>
    <recommendedName>
        <fullName evidence="2">LysM domain-containing protein</fullName>
    </recommendedName>
</protein>
<dbReference type="Proteomes" id="UP000007845">
    <property type="component" value="Chromosome"/>
</dbReference>
<feature type="signal peptide" evidence="1">
    <location>
        <begin position="1"/>
        <end position="18"/>
    </location>
</feature>
<dbReference type="PANTHER" id="PTHR34700:SF4">
    <property type="entry name" value="PHAGE-LIKE ELEMENT PBSX PROTEIN XKDP"/>
    <property type="match status" value="1"/>
</dbReference>
<accession>F0JIW7</accession>